<name>A0A167UA53_9AGAM</name>
<evidence type="ECO:0000313" key="2">
    <source>
        <dbReference type="EMBL" id="KZP03745.1"/>
    </source>
</evidence>
<dbReference type="EMBL" id="KV418010">
    <property type="protein sequence ID" value="KZP03745.1"/>
    <property type="molecule type" value="Genomic_DNA"/>
</dbReference>
<dbReference type="AlphaFoldDB" id="A0A167UA53"/>
<dbReference type="OrthoDB" id="427480at2759"/>
<organism evidence="2 3">
    <name type="scientific">Athelia psychrophila</name>
    <dbReference type="NCBI Taxonomy" id="1759441"/>
    <lineage>
        <taxon>Eukaryota</taxon>
        <taxon>Fungi</taxon>
        <taxon>Dikarya</taxon>
        <taxon>Basidiomycota</taxon>
        <taxon>Agaricomycotina</taxon>
        <taxon>Agaricomycetes</taxon>
        <taxon>Agaricomycetidae</taxon>
        <taxon>Atheliales</taxon>
        <taxon>Atheliaceae</taxon>
        <taxon>Athelia</taxon>
    </lineage>
</organism>
<evidence type="ECO:0000256" key="1">
    <source>
        <dbReference type="SAM" id="MobiDB-lite"/>
    </source>
</evidence>
<accession>A0A167UA53</accession>
<evidence type="ECO:0000313" key="3">
    <source>
        <dbReference type="Proteomes" id="UP000076532"/>
    </source>
</evidence>
<keyword evidence="3" id="KW-1185">Reference proteome</keyword>
<protein>
    <submittedName>
        <fullName evidence="2">Uncharacterized protein</fullName>
    </submittedName>
</protein>
<dbReference type="Proteomes" id="UP000076532">
    <property type="component" value="Unassembled WGS sequence"/>
</dbReference>
<proteinExistence type="predicted"/>
<dbReference type="STRING" id="436010.A0A167UA53"/>
<gene>
    <name evidence="2" type="ORF">FIBSPDRAFT_968733</name>
</gene>
<sequence>MDVYARYKSGPFREVTMLGIGDRNARALELSEGHANFKKLKSFLKDVRVEVPGDAPVAISGGGDDDAHRRTRGGLGKLWAETDDLPDTDKSPYRSYNGQPSVLTESAAATWFLAVFRFSNVAGVGSGLMQTHRPPSYFNLQYGSSHALPKRAVPDTATCPLTELPELYQSRGNPSLAVTWNGPPLPEPMFDKFSKLFDKALQIPYSAILSRKLCAGSQGETQRQGWVVMKVQKPIAKFVSYHLRVELDFVQEADNESKTTKLIAAEPRLAGRLHIPLLYPKLSNICRRRLGEAMKEEEIQARTEACGRKTEGRQEGSDAAQGGALQRADVQLRLGSLWPASRPAHPPQPSVYLTPTFKRQYISLWKGLISTDFDAWHP</sequence>
<feature type="region of interest" description="Disordered" evidence="1">
    <location>
        <begin position="304"/>
        <end position="323"/>
    </location>
</feature>
<reference evidence="2 3" key="1">
    <citation type="journal article" date="2016" name="Mol. Biol. Evol.">
        <title>Comparative Genomics of Early-Diverging Mushroom-Forming Fungi Provides Insights into the Origins of Lignocellulose Decay Capabilities.</title>
        <authorList>
            <person name="Nagy L.G."/>
            <person name="Riley R."/>
            <person name="Tritt A."/>
            <person name="Adam C."/>
            <person name="Daum C."/>
            <person name="Floudas D."/>
            <person name="Sun H."/>
            <person name="Yadav J.S."/>
            <person name="Pangilinan J."/>
            <person name="Larsson K.H."/>
            <person name="Matsuura K."/>
            <person name="Barry K."/>
            <person name="Labutti K."/>
            <person name="Kuo R."/>
            <person name="Ohm R.A."/>
            <person name="Bhattacharya S.S."/>
            <person name="Shirouzu T."/>
            <person name="Yoshinaga Y."/>
            <person name="Martin F.M."/>
            <person name="Grigoriev I.V."/>
            <person name="Hibbett D.S."/>
        </authorList>
    </citation>
    <scope>NUCLEOTIDE SEQUENCE [LARGE SCALE GENOMIC DNA]</scope>
    <source>
        <strain evidence="2 3">CBS 109695</strain>
    </source>
</reference>
<feature type="compositionally biased region" description="Basic and acidic residues" evidence="1">
    <location>
        <begin position="304"/>
        <end position="316"/>
    </location>
</feature>